<dbReference type="PROSITE" id="PS00211">
    <property type="entry name" value="ABC_TRANSPORTER_1"/>
    <property type="match status" value="1"/>
</dbReference>
<dbReference type="Pfam" id="PF08352">
    <property type="entry name" value="oligo_HPY"/>
    <property type="match status" value="1"/>
</dbReference>
<dbReference type="InterPro" id="IPR017871">
    <property type="entry name" value="ABC_transporter-like_CS"/>
</dbReference>
<dbReference type="InterPro" id="IPR003593">
    <property type="entry name" value="AAA+_ATPase"/>
</dbReference>
<dbReference type="Proteomes" id="UP000285882">
    <property type="component" value="Chromosome"/>
</dbReference>
<reference evidence="6 7" key="1">
    <citation type="submission" date="2018-01" db="EMBL/GenBank/DDBJ databases">
        <title>Complete genome sequencing of Sporolactobacillus terrae DLG3.</title>
        <authorList>
            <person name="Nam Y.-D."/>
            <person name="Kang J."/>
            <person name="Chung W.-H."/>
        </authorList>
    </citation>
    <scope>NUCLEOTIDE SEQUENCE [LARGE SCALE GENOMIC DNA]</scope>
    <source>
        <strain evidence="6 7">DLG3</strain>
    </source>
</reference>
<dbReference type="SMART" id="SM00382">
    <property type="entry name" value="AAA"/>
    <property type="match status" value="1"/>
</dbReference>
<evidence type="ECO:0000313" key="7">
    <source>
        <dbReference type="Proteomes" id="UP000285882"/>
    </source>
</evidence>
<dbReference type="PANTHER" id="PTHR43776:SF7">
    <property type="entry name" value="D,D-DIPEPTIDE TRANSPORT ATP-BINDING PROTEIN DDPF-RELATED"/>
    <property type="match status" value="1"/>
</dbReference>
<sequence>MREPLVTVRNLKKYYPIRSGFLGRKNKAIKAVDNISFDLKKGETFGLVGESGCGKSTTGRMLMMLTDPTEGTITFEGKNMLNLKGEQLRKERRSFQMIFQDPYASLNPKMTIRAIIEEPLIIHGFKEKEERSNRVDELMKLVGLNQDQADRHAHEFSGGQRQRIGIARALALNPQLIIADEPVSALDVSIQAQIVNLLQDLQKKLGLTYLFISHDLSIIEHISDRIAVMYLGNIVELSTKTDLYAQPLHPYTQALISAIPRPDPLDKREKIVLKGDIPSPENPPAGCPFHTRCPKALDKCRVEKPILSEKQSEHFVACHLYTQP</sequence>
<keyword evidence="3" id="KW-0547">Nucleotide-binding</keyword>
<evidence type="ECO:0000256" key="4">
    <source>
        <dbReference type="ARBA" id="ARBA00022840"/>
    </source>
</evidence>
<dbReference type="InterPro" id="IPR003439">
    <property type="entry name" value="ABC_transporter-like_ATP-bd"/>
</dbReference>
<dbReference type="CDD" id="cd03257">
    <property type="entry name" value="ABC_NikE_OppD_transporters"/>
    <property type="match status" value="1"/>
</dbReference>
<dbReference type="GO" id="GO:0005524">
    <property type="term" value="F:ATP binding"/>
    <property type="evidence" value="ECO:0007669"/>
    <property type="project" value="UniProtKB-KW"/>
</dbReference>
<evidence type="ECO:0000256" key="1">
    <source>
        <dbReference type="ARBA" id="ARBA00005417"/>
    </source>
</evidence>
<keyword evidence="2" id="KW-0813">Transport</keyword>
<dbReference type="PANTHER" id="PTHR43776">
    <property type="entry name" value="TRANSPORT ATP-BINDING PROTEIN"/>
    <property type="match status" value="1"/>
</dbReference>
<proteinExistence type="inferred from homology"/>
<evidence type="ECO:0000256" key="3">
    <source>
        <dbReference type="ARBA" id="ARBA00022741"/>
    </source>
</evidence>
<dbReference type="RefSeq" id="WP_128166176.1">
    <property type="nucleotide sequence ID" value="NZ_CP025688.1"/>
</dbReference>
<dbReference type="NCBIfam" id="TIGR01727">
    <property type="entry name" value="oligo_HPY"/>
    <property type="match status" value="1"/>
</dbReference>
<dbReference type="SUPFAM" id="SSF52540">
    <property type="entry name" value="P-loop containing nucleoside triphosphate hydrolases"/>
    <property type="match status" value="1"/>
</dbReference>
<evidence type="ECO:0000259" key="5">
    <source>
        <dbReference type="PROSITE" id="PS50893"/>
    </source>
</evidence>
<evidence type="ECO:0000313" key="6">
    <source>
        <dbReference type="EMBL" id="QAA21664.1"/>
    </source>
</evidence>
<organism evidence="6 7">
    <name type="scientific">Sporolactobacillus terrae</name>
    <dbReference type="NCBI Taxonomy" id="269673"/>
    <lineage>
        <taxon>Bacteria</taxon>
        <taxon>Bacillati</taxon>
        <taxon>Bacillota</taxon>
        <taxon>Bacilli</taxon>
        <taxon>Bacillales</taxon>
        <taxon>Sporolactobacillaceae</taxon>
        <taxon>Sporolactobacillus</taxon>
    </lineage>
</organism>
<keyword evidence="7" id="KW-1185">Reference proteome</keyword>
<name>A0ABX5Q4V8_9BACL</name>
<dbReference type="InterPro" id="IPR050319">
    <property type="entry name" value="ABC_transp_ATP-bind"/>
</dbReference>
<protein>
    <submittedName>
        <fullName evidence="6">Dipeptide/oligopeptide/nickel ABC transporter ATP-binding protein</fullName>
    </submittedName>
</protein>
<dbReference type="InterPro" id="IPR027417">
    <property type="entry name" value="P-loop_NTPase"/>
</dbReference>
<dbReference type="NCBIfam" id="NF008453">
    <property type="entry name" value="PRK11308.1"/>
    <property type="match status" value="1"/>
</dbReference>
<dbReference type="Pfam" id="PF00005">
    <property type="entry name" value="ABC_tran"/>
    <property type="match status" value="1"/>
</dbReference>
<comment type="similarity">
    <text evidence="1">Belongs to the ABC transporter superfamily.</text>
</comment>
<dbReference type="PROSITE" id="PS50893">
    <property type="entry name" value="ABC_TRANSPORTER_2"/>
    <property type="match status" value="1"/>
</dbReference>
<evidence type="ECO:0000256" key="2">
    <source>
        <dbReference type="ARBA" id="ARBA00022448"/>
    </source>
</evidence>
<feature type="domain" description="ABC transporter" evidence="5">
    <location>
        <begin position="6"/>
        <end position="256"/>
    </location>
</feature>
<dbReference type="InterPro" id="IPR013563">
    <property type="entry name" value="Oligopep_ABC_C"/>
</dbReference>
<dbReference type="EMBL" id="CP025688">
    <property type="protein sequence ID" value="QAA21664.1"/>
    <property type="molecule type" value="Genomic_DNA"/>
</dbReference>
<keyword evidence="4 6" id="KW-0067">ATP-binding</keyword>
<accession>A0ABX5Q4V8</accession>
<gene>
    <name evidence="6" type="ORF">C0674_02965</name>
</gene>
<dbReference type="Gene3D" id="3.40.50.300">
    <property type="entry name" value="P-loop containing nucleotide triphosphate hydrolases"/>
    <property type="match status" value="1"/>
</dbReference>